<feature type="transmembrane region" description="Helical" evidence="1">
    <location>
        <begin position="107"/>
        <end position="126"/>
    </location>
</feature>
<proteinExistence type="predicted"/>
<evidence type="ECO:0008006" key="4">
    <source>
        <dbReference type="Google" id="ProtNLM"/>
    </source>
</evidence>
<feature type="transmembrane region" description="Helical" evidence="1">
    <location>
        <begin position="24"/>
        <end position="44"/>
    </location>
</feature>
<keyword evidence="1" id="KW-0812">Transmembrane</keyword>
<dbReference type="EMBL" id="JAUCEY010000008">
    <property type="protein sequence ID" value="MDM5452827.1"/>
    <property type="molecule type" value="Genomic_DNA"/>
</dbReference>
<keyword evidence="1" id="KW-0472">Membrane</keyword>
<dbReference type="AlphaFoldDB" id="A0AAW7IFK7"/>
<comment type="caution">
    <text evidence="2">The sequence shown here is derived from an EMBL/GenBank/DDBJ whole genome shotgun (WGS) entry which is preliminary data.</text>
</comment>
<name>A0AAW7IFK7_9BACI</name>
<feature type="transmembrane region" description="Helical" evidence="1">
    <location>
        <begin position="50"/>
        <end position="70"/>
    </location>
</feature>
<accession>A0AAW7IFK7</accession>
<reference evidence="2" key="1">
    <citation type="submission" date="2023-06" db="EMBL/GenBank/DDBJ databases">
        <title>Comparative genomics of Bacillaceae isolates and their secondary metabolite potential.</title>
        <authorList>
            <person name="Song L."/>
            <person name="Nielsen L.J."/>
            <person name="Mohite O."/>
            <person name="Xu X."/>
            <person name="Weber T."/>
            <person name="Kovacs A.T."/>
        </authorList>
    </citation>
    <scope>NUCLEOTIDE SEQUENCE</scope>
    <source>
        <strain evidence="2">D8_B_37</strain>
    </source>
</reference>
<sequence length="127" mass="14412">MHYTDKANYRLQVFNKTWSDKKDILSGLLIGALFAFIVFLNYFTEIPIRMQMLVTTISIIAFGLAVRRFIGRKIIFQIMAPGKAGTLYVFLFINCGLWILMGKKLKLLHFSIAGGLGAIVIAYFLII</sequence>
<evidence type="ECO:0000313" key="2">
    <source>
        <dbReference type="EMBL" id="MDM5452827.1"/>
    </source>
</evidence>
<dbReference type="Proteomes" id="UP001234602">
    <property type="component" value="Unassembled WGS sequence"/>
</dbReference>
<keyword evidence="1" id="KW-1133">Transmembrane helix</keyword>
<feature type="transmembrane region" description="Helical" evidence="1">
    <location>
        <begin position="82"/>
        <end position="101"/>
    </location>
</feature>
<protein>
    <recommendedName>
        <fullName evidence="4">YitT family protein</fullName>
    </recommendedName>
</protein>
<organism evidence="2 3">
    <name type="scientific">Peribacillus simplex</name>
    <dbReference type="NCBI Taxonomy" id="1478"/>
    <lineage>
        <taxon>Bacteria</taxon>
        <taxon>Bacillati</taxon>
        <taxon>Bacillota</taxon>
        <taxon>Bacilli</taxon>
        <taxon>Bacillales</taxon>
        <taxon>Bacillaceae</taxon>
        <taxon>Peribacillus</taxon>
    </lineage>
</organism>
<evidence type="ECO:0000256" key="1">
    <source>
        <dbReference type="SAM" id="Phobius"/>
    </source>
</evidence>
<gene>
    <name evidence="2" type="ORF">QUF89_11595</name>
</gene>
<evidence type="ECO:0000313" key="3">
    <source>
        <dbReference type="Proteomes" id="UP001234602"/>
    </source>
</evidence>